<gene>
    <name evidence="2" type="ORF">BGK67_06455</name>
</gene>
<feature type="compositionally biased region" description="Basic and acidic residues" evidence="1">
    <location>
        <begin position="1"/>
        <end position="14"/>
    </location>
</feature>
<evidence type="ECO:0000313" key="3">
    <source>
        <dbReference type="Proteomes" id="UP000095705"/>
    </source>
</evidence>
<dbReference type="EMBL" id="MEHK01000001">
    <property type="protein sequence ID" value="OEJ31034.1"/>
    <property type="molecule type" value="Genomic_DNA"/>
</dbReference>
<evidence type="ECO:0000313" key="2">
    <source>
        <dbReference type="EMBL" id="OEJ31034.1"/>
    </source>
</evidence>
<dbReference type="Proteomes" id="UP000095705">
    <property type="component" value="Unassembled WGS sequence"/>
</dbReference>
<keyword evidence="3" id="KW-1185">Reference proteome</keyword>
<comment type="caution">
    <text evidence="2">The sequence shown here is derived from an EMBL/GenBank/DDBJ whole genome shotgun (WGS) entry which is preliminary data.</text>
</comment>
<sequence length="74" mass="7338">MHRPVAEQRQDRGAHVSAPGPAPRPAAPAAPAEGAAAEGRSERSEGGTTPLEPLPTIGPAVAVAPAVLMSVLSV</sequence>
<accession>A0A1E5PNB1</accession>
<reference evidence="2 3" key="1">
    <citation type="submission" date="2016-08" db="EMBL/GenBank/DDBJ databases">
        <title>The complete genome of Streptomyces subrutilus 10-1-1.</title>
        <authorList>
            <person name="Chen X."/>
        </authorList>
    </citation>
    <scope>NUCLEOTIDE SEQUENCE [LARGE SCALE GENOMIC DNA]</scope>
    <source>
        <strain evidence="2 3">10-1-1</strain>
    </source>
</reference>
<organism evidence="2 3">
    <name type="scientific">Streptomyces subrutilus</name>
    <dbReference type="NCBI Taxonomy" id="36818"/>
    <lineage>
        <taxon>Bacteria</taxon>
        <taxon>Bacillati</taxon>
        <taxon>Actinomycetota</taxon>
        <taxon>Actinomycetes</taxon>
        <taxon>Kitasatosporales</taxon>
        <taxon>Streptomycetaceae</taxon>
        <taxon>Streptomyces</taxon>
    </lineage>
</organism>
<feature type="region of interest" description="Disordered" evidence="1">
    <location>
        <begin position="1"/>
        <end position="59"/>
    </location>
</feature>
<protein>
    <submittedName>
        <fullName evidence="2">Uncharacterized protein</fullName>
    </submittedName>
</protein>
<evidence type="ECO:0000256" key="1">
    <source>
        <dbReference type="SAM" id="MobiDB-lite"/>
    </source>
</evidence>
<proteinExistence type="predicted"/>
<dbReference type="STRING" id="36818.BGK67_06455"/>
<name>A0A1E5PNB1_9ACTN</name>
<dbReference type="AlphaFoldDB" id="A0A1E5PNB1"/>
<feature type="compositionally biased region" description="Low complexity" evidence="1">
    <location>
        <begin position="29"/>
        <end position="38"/>
    </location>
</feature>